<dbReference type="PANTHER" id="PTHR46817">
    <property type="entry name" value="PHOSPHOINOSITIDE PHOSPHATASE SAC9-RELATED"/>
    <property type="match status" value="1"/>
</dbReference>
<gene>
    <name evidence="2" type="ORF">Tco_1122856</name>
</gene>
<organism evidence="2 3">
    <name type="scientific">Tanacetum coccineum</name>
    <dbReference type="NCBI Taxonomy" id="301880"/>
    <lineage>
        <taxon>Eukaryota</taxon>
        <taxon>Viridiplantae</taxon>
        <taxon>Streptophyta</taxon>
        <taxon>Embryophyta</taxon>
        <taxon>Tracheophyta</taxon>
        <taxon>Spermatophyta</taxon>
        <taxon>Magnoliopsida</taxon>
        <taxon>eudicotyledons</taxon>
        <taxon>Gunneridae</taxon>
        <taxon>Pentapetalae</taxon>
        <taxon>asterids</taxon>
        <taxon>campanulids</taxon>
        <taxon>Asterales</taxon>
        <taxon>Asteraceae</taxon>
        <taxon>Asteroideae</taxon>
        <taxon>Anthemideae</taxon>
        <taxon>Anthemidinae</taxon>
        <taxon>Tanacetum</taxon>
    </lineage>
</organism>
<protein>
    <submittedName>
        <fullName evidence="2">Probable phosphoinositide phosphatase SAC9 isoform X1</fullName>
    </submittedName>
</protein>
<reference evidence="2" key="1">
    <citation type="journal article" date="2022" name="Int. J. Mol. Sci.">
        <title>Draft Genome of Tanacetum Coccineum: Genomic Comparison of Closely Related Tanacetum-Family Plants.</title>
        <authorList>
            <person name="Yamashiro T."/>
            <person name="Shiraishi A."/>
            <person name="Nakayama K."/>
            <person name="Satake H."/>
        </authorList>
    </citation>
    <scope>NUCLEOTIDE SEQUENCE</scope>
</reference>
<dbReference type="EMBL" id="BQNB010021441">
    <property type="protein sequence ID" value="GJU06426.1"/>
    <property type="molecule type" value="Genomic_DNA"/>
</dbReference>
<dbReference type="InterPro" id="IPR002013">
    <property type="entry name" value="SAC_dom"/>
</dbReference>
<evidence type="ECO:0000313" key="2">
    <source>
        <dbReference type="EMBL" id="GJU06426.1"/>
    </source>
</evidence>
<evidence type="ECO:0000313" key="3">
    <source>
        <dbReference type="Proteomes" id="UP001151760"/>
    </source>
</evidence>
<dbReference type="PROSITE" id="PS50275">
    <property type="entry name" value="SAC"/>
    <property type="match status" value="1"/>
</dbReference>
<dbReference type="PANTHER" id="PTHR46817:SF1">
    <property type="entry name" value="SAC DOMAIN-CONTAINING PROTEIN"/>
    <property type="match status" value="1"/>
</dbReference>
<name>A0ABQ5J2U0_9ASTR</name>
<evidence type="ECO:0000259" key="1">
    <source>
        <dbReference type="PROSITE" id="PS50275"/>
    </source>
</evidence>
<reference evidence="2" key="2">
    <citation type="submission" date="2022-01" db="EMBL/GenBank/DDBJ databases">
        <authorList>
            <person name="Yamashiro T."/>
            <person name="Shiraishi A."/>
            <person name="Satake H."/>
            <person name="Nakayama K."/>
        </authorList>
    </citation>
    <scope>NUCLEOTIDE SEQUENCE</scope>
</reference>
<dbReference type="Pfam" id="PF02383">
    <property type="entry name" value="Syja_N"/>
    <property type="match status" value="1"/>
</dbReference>
<sequence>MNRIRNLLPGMIESILCFLPIEEAVYKKFKFHVPTDRAELTYVSESSDGERMSFTLIQISIVRDDLCLIDDKCVSEKGKKRPFVFDTCRNFGQQEGIVALIARRSRLHPGTRYLARGINSCYSTGNEVKCEQLVWVPKRAGQSVPFNMYILRRGTIPIWWGEELKMTAAEAEIYVSERDPYKGSAQYYQRLSKRYDKRNIDVVGPTQKNSTLVPIVCINLLRNAEGKSETLLVHHFDKSMNHIRSTGKLPDTRVHLINYDWHASTKLKGEQRTIEGLWFITLSKLKEAVVKT</sequence>
<keyword evidence="3" id="KW-1185">Reference proteome</keyword>
<accession>A0ABQ5J2U0</accession>
<comment type="caution">
    <text evidence="2">The sequence shown here is derived from an EMBL/GenBank/DDBJ whole genome shotgun (WGS) entry which is preliminary data.</text>
</comment>
<proteinExistence type="predicted"/>
<feature type="domain" description="SAC" evidence="1">
    <location>
        <begin position="98"/>
        <end position="231"/>
    </location>
</feature>
<dbReference type="Proteomes" id="UP001151760">
    <property type="component" value="Unassembled WGS sequence"/>
</dbReference>